<dbReference type="InterPro" id="IPR017441">
    <property type="entry name" value="Protein_kinase_ATP_BS"/>
</dbReference>
<dbReference type="PANTHER" id="PTHR11042:SF183">
    <property type="entry name" value="MEMBRANE-ASSOCIATED TYROSINE- AND THREONINE-SPECIFIC CDC2-INHIBITORY KINASE"/>
    <property type="match status" value="1"/>
</dbReference>
<feature type="domain" description="Protein kinase" evidence="13">
    <location>
        <begin position="10"/>
        <end position="265"/>
    </location>
</feature>
<dbReference type="PROSITE" id="PS00107">
    <property type="entry name" value="PROTEIN_KINASE_ATP"/>
    <property type="match status" value="1"/>
</dbReference>
<evidence type="ECO:0000256" key="7">
    <source>
        <dbReference type="ARBA" id="ARBA00022840"/>
    </source>
</evidence>
<name>A0AAN5D8G2_9BILA</name>
<dbReference type="GO" id="GO:0004674">
    <property type="term" value="F:protein serine/threonine kinase activity"/>
    <property type="evidence" value="ECO:0007669"/>
    <property type="project" value="UniProtKB-KW"/>
</dbReference>
<comment type="caution">
    <text evidence="14">The sequence shown here is derived from an EMBL/GenBank/DDBJ whole genome shotgun (WGS) entry which is preliminary data.</text>
</comment>
<dbReference type="GO" id="GO:0005524">
    <property type="term" value="F:ATP binding"/>
    <property type="evidence" value="ECO:0007669"/>
    <property type="project" value="UniProtKB-UniRule"/>
</dbReference>
<dbReference type="InterPro" id="IPR050339">
    <property type="entry name" value="CC_SR_Kinase"/>
</dbReference>
<dbReference type="Gene3D" id="3.30.200.20">
    <property type="entry name" value="Phosphorylase Kinase, domain 1"/>
    <property type="match status" value="1"/>
</dbReference>
<evidence type="ECO:0000313" key="15">
    <source>
        <dbReference type="Proteomes" id="UP001328107"/>
    </source>
</evidence>
<dbReference type="PROSITE" id="PS50011">
    <property type="entry name" value="PROTEIN_KINASE_DOM"/>
    <property type="match status" value="1"/>
</dbReference>
<dbReference type="GO" id="GO:0046872">
    <property type="term" value="F:metal ion binding"/>
    <property type="evidence" value="ECO:0007669"/>
    <property type="project" value="UniProtKB-KW"/>
</dbReference>
<dbReference type="EMBL" id="BTRK01000006">
    <property type="protein sequence ID" value="GMR58331.1"/>
    <property type="molecule type" value="Genomic_DNA"/>
</dbReference>
<keyword evidence="9" id="KW-0131">Cell cycle</keyword>
<dbReference type="AlphaFoldDB" id="A0AAN5D8G2"/>
<evidence type="ECO:0000256" key="12">
    <source>
        <dbReference type="PROSITE-ProRule" id="PRU10141"/>
    </source>
</evidence>
<organism evidence="14 15">
    <name type="scientific">Pristionchus mayeri</name>
    <dbReference type="NCBI Taxonomy" id="1317129"/>
    <lineage>
        <taxon>Eukaryota</taxon>
        <taxon>Metazoa</taxon>
        <taxon>Ecdysozoa</taxon>
        <taxon>Nematoda</taxon>
        <taxon>Chromadorea</taxon>
        <taxon>Rhabditida</taxon>
        <taxon>Rhabditina</taxon>
        <taxon>Diplogasteromorpha</taxon>
        <taxon>Diplogasteroidea</taxon>
        <taxon>Neodiplogasteridae</taxon>
        <taxon>Pristionchus</taxon>
    </lineage>
</organism>
<dbReference type="GO" id="GO:0005737">
    <property type="term" value="C:cytoplasm"/>
    <property type="evidence" value="ECO:0007669"/>
    <property type="project" value="TreeGrafter"/>
</dbReference>
<evidence type="ECO:0000256" key="6">
    <source>
        <dbReference type="ARBA" id="ARBA00022777"/>
    </source>
</evidence>
<keyword evidence="2" id="KW-0723">Serine/threonine-protein kinase</keyword>
<dbReference type="GO" id="GO:0110031">
    <property type="term" value="P:negative regulation of G2/MI transition of meiotic cell cycle"/>
    <property type="evidence" value="ECO:0007669"/>
    <property type="project" value="TreeGrafter"/>
</dbReference>
<evidence type="ECO:0000256" key="11">
    <source>
        <dbReference type="ARBA" id="ARBA00048679"/>
    </source>
</evidence>
<proteinExistence type="predicted"/>
<evidence type="ECO:0000256" key="10">
    <source>
        <dbReference type="ARBA" id="ARBA00047899"/>
    </source>
</evidence>
<evidence type="ECO:0000256" key="2">
    <source>
        <dbReference type="ARBA" id="ARBA00022527"/>
    </source>
</evidence>
<evidence type="ECO:0000256" key="8">
    <source>
        <dbReference type="ARBA" id="ARBA00022842"/>
    </source>
</evidence>
<dbReference type="SUPFAM" id="SSF56112">
    <property type="entry name" value="Protein kinase-like (PK-like)"/>
    <property type="match status" value="1"/>
</dbReference>
<accession>A0AAN5D8G2</accession>
<protein>
    <recommendedName>
        <fullName evidence="1">non-specific serine/threonine protein kinase</fullName>
        <ecNumber evidence="1">2.7.11.1</ecNumber>
    </recommendedName>
</protein>
<dbReference type="PANTHER" id="PTHR11042">
    <property type="entry name" value="EUKARYOTIC TRANSLATION INITIATION FACTOR 2-ALPHA KINASE EIF2-ALPHA KINASE -RELATED"/>
    <property type="match status" value="1"/>
</dbReference>
<dbReference type="Pfam" id="PF00069">
    <property type="entry name" value="Pkinase"/>
    <property type="match status" value="1"/>
</dbReference>
<dbReference type="Gene3D" id="1.10.510.10">
    <property type="entry name" value="Transferase(Phosphotransferase) domain 1"/>
    <property type="match status" value="1"/>
</dbReference>
<evidence type="ECO:0000256" key="9">
    <source>
        <dbReference type="ARBA" id="ARBA00023306"/>
    </source>
</evidence>
<evidence type="ECO:0000313" key="14">
    <source>
        <dbReference type="EMBL" id="GMR58331.1"/>
    </source>
</evidence>
<keyword evidence="4" id="KW-0479">Metal-binding</keyword>
<dbReference type="GO" id="GO:0005634">
    <property type="term" value="C:nucleus"/>
    <property type="evidence" value="ECO:0007669"/>
    <property type="project" value="TreeGrafter"/>
</dbReference>
<dbReference type="InterPro" id="IPR011009">
    <property type="entry name" value="Kinase-like_dom_sf"/>
</dbReference>
<evidence type="ECO:0000256" key="3">
    <source>
        <dbReference type="ARBA" id="ARBA00022679"/>
    </source>
</evidence>
<keyword evidence="15" id="KW-1185">Reference proteome</keyword>
<dbReference type="GO" id="GO:0051321">
    <property type="term" value="P:meiotic cell cycle"/>
    <property type="evidence" value="ECO:0007669"/>
    <property type="project" value="TreeGrafter"/>
</dbReference>
<keyword evidence="7 12" id="KW-0067">ATP-binding</keyword>
<sequence length="325" mass="37100">LTGSFLSQNFETRCKLGEGDFGIVHEVQCMSSDTKYAIKISKVNPLKARNGLNYSRTNLNEVRAHMSIPPHDNLVRFHRAWKEQGHVYMQIELCKESLLDYWKTSTQLTQKELSIVLHDSLRALSYLALHNFIHLDIKPANILRTEKGVYKLADFSVTLDLNKDSSSDDIGSGRYAAPELFTDKIFSPKADLFSLAISLFQVAVPADAPLNDEEWRELKQGRIPNRAEKALTGDLGRKVRSMLREFPYRPSAVELLGRKDIESTLAVLQKHEKKFQNNRLRGRQSMSSAVERELRGNASPLVHPQKCGVIFHTDEVFFTMERPMR</sequence>
<feature type="non-terminal residue" evidence="14">
    <location>
        <position position="325"/>
    </location>
</feature>
<comment type="catalytic activity">
    <reaction evidence="10">
        <text>L-threonyl-[protein] + ATP = O-phospho-L-threonyl-[protein] + ADP + H(+)</text>
        <dbReference type="Rhea" id="RHEA:46608"/>
        <dbReference type="Rhea" id="RHEA-COMP:11060"/>
        <dbReference type="Rhea" id="RHEA-COMP:11605"/>
        <dbReference type="ChEBI" id="CHEBI:15378"/>
        <dbReference type="ChEBI" id="CHEBI:30013"/>
        <dbReference type="ChEBI" id="CHEBI:30616"/>
        <dbReference type="ChEBI" id="CHEBI:61977"/>
        <dbReference type="ChEBI" id="CHEBI:456216"/>
        <dbReference type="EC" id="2.7.11.1"/>
    </reaction>
</comment>
<feature type="binding site" evidence="12">
    <location>
        <position position="39"/>
    </location>
    <ligand>
        <name>ATP</name>
        <dbReference type="ChEBI" id="CHEBI:30616"/>
    </ligand>
</feature>
<dbReference type="InterPro" id="IPR000719">
    <property type="entry name" value="Prot_kinase_dom"/>
</dbReference>
<keyword evidence="8" id="KW-0460">Magnesium</keyword>
<comment type="catalytic activity">
    <reaction evidence="11">
        <text>L-seryl-[protein] + ATP = O-phospho-L-seryl-[protein] + ADP + H(+)</text>
        <dbReference type="Rhea" id="RHEA:17989"/>
        <dbReference type="Rhea" id="RHEA-COMP:9863"/>
        <dbReference type="Rhea" id="RHEA-COMP:11604"/>
        <dbReference type="ChEBI" id="CHEBI:15378"/>
        <dbReference type="ChEBI" id="CHEBI:29999"/>
        <dbReference type="ChEBI" id="CHEBI:30616"/>
        <dbReference type="ChEBI" id="CHEBI:83421"/>
        <dbReference type="ChEBI" id="CHEBI:456216"/>
        <dbReference type="EC" id="2.7.11.1"/>
    </reaction>
</comment>
<evidence type="ECO:0000256" key="5">
    <source>
        <dbReference type="ARBA" id="ARBA00022741"/>
    </source>
</evidence>
<dbReference type="EC" id="2.7.11.1" evidence="1"/>
<gene>
    <name evidence="14" type="ORF">PMAYCL1PPCAC_28526</name>
</gene>
<reference evidence="15" key="1">
    <citation type="submission" date="2022-10" db="EMBL/GenBank/DDBJ databases">
        <title>Genome assembly of Pristionchus species.</title>
        <authorList>
            <person name="Yoshida K."/>
            <person name="Sommer R.J."/>
        </authorList>
    </citation>
    <scope>NUCLEOTIDE SEQUENCE [LARGE SCALE GENOMIC DNA]</scope>
    <source>
        <strain evidence="15">RS5460</strain>
    </source>
</reference>
<evidence type="ECO:0000256" key="1">
    <source>
        <dbReference type="ARBA" id="ARBA00012513"/>
    </source>
</evidence>
<evidence type="ECO:0000259" key="13">
    <source>
        <dbReference type="PROSITE" id="PS50011"/>
    </source>
</evidence>
<dbReference type="Proteomes" id="UP001328107">
    <property type="component" value="Unassembled WGS sequence"/>
</dbReference>
<feature type="non-terminal residue" evidence="14">
    <location>
        <position position="1"/>
    </location>
</feature>
<keyword evidence="5 12" id="KW-0547">Nucleotide-binding</keyword>
<evidence type="ECO:0000256" key="4">
    <source>
        <dbReference type="ARBA" id="ARBA00022723"/>
    </source>
</evidence>
<keyword evidence="6" id="KW-0418">Kinase</keyword>
<dbReference type="SMART" id="SM00220">
    <property type="entry name" value="S_TKc"/>
    <property type="match status" value="1"/>
</dbReference>
<keyword evidence="3" id="KW-0808">Transferase</keyword>